<organism evidence="2 3">
    <name type="scientific">Microbacterium caowuchunii</name>
    <dbReference type="NCBI Taxonomy" id="2614638"/>
    <lineage>
        <taxon>Bacteria</taxon>
        <taxon>Bacillati</taxon>
        <taxon>Actinomycetota</taxon>
        <taxon>Actinomycetes</taxon>
        <taxon>Micrococcales</taxon>
        <taxon>Microbacteriaceae</taxon>
        <taxon>Microbacterium</taxon>
    </lineage>
</organism>
<reference evidence="3" key="1">
    <citation type="submission" date="2019-09" db="EMBL/GenBank/DDBJ databases">
        <title>Mumia zhuanghuii sp. nov. isolated from the intestinal contents of plateau pika (Ochotona curzoniae) in the Qinghai-Tibet plateau of China.</title>
        <authorList>
            <person name="Tian Z."/>
        </authorList>
    </citation>
    <scope>NUCLEOTIDE SEQUENCE [LARGE SCALE GENOMIC DNA]</scope>
    <source>
        <strain evidence="3">L-033</strain>
    </source>
</reference>
<dbReference type="Proteomes" id="UP000326838">
    <property type="component" value="Unassembled WGS sequence"/>
</dbReference>
<sequence length="128" mass="13889">MSNSRISRIPAPVVPGISDSTRVSAGDLVFISGQVGFEEDGSVPEDFERAIELTYAELERALTAAGATWEDLVRVNVYITELDQEKLATWRTTRNRIVQVEEPPASSVIGVHSLYNGATIEIDAIAAV</sequence>
<name>A0A5N0TES4_9MICO</name>
<protein>
    <submittedName>
        <fullName evidence="2">RidA family protein</fullName>
    </submittedName>
</protein>
<accession>A0A5N0TES4</accession>
<comment type="caution">
    <text evidence="2">The sequence shown here is derived from an EMBL/GenBank/DDBJ whole genome shotgun (WGS) entry which is preliminary data.</text>
</comment>
<evidence type="ECO:0000313" key="2">
    <source>
        <dbReference type="EMBL" id="KAA9133623.1"/>
    </source>
</evidence>
<evidence type="ECO:0000256" key="1">
    <source>
        <dbReference type="ARBA" id="ARBA00010552"/>
    </source>
</evidence>
<dbReference type="AlphaFoldDB" id="A0A5N0TES4"/>
<dbReference type="Gene3D" id="3.30.1330.40">
    <property type="entry name" value="RutC-like"/>
    <property type="match status" value="1"/>
</dbReference>
<dbReference type="SUPFAM" id="SSF55298">
    <property type="entry name" value="YjgF-like"/>
    <property type="match status" value="1"/>
</dbReference>
<dbReference type="CDD" id="cd00448">
    <property type="entry name" value="YjgF_YER057c_UK114_family"/>
    <property type="match status" value="1"/>
</dbReference>
<dbReference type="EMBL" id="VYUY01000010">
    <property type="protein sequence ID" value="KAA9133623.1"/>
    <property type="molecule type" value="Genomic_DNA"/>
</dbReference>
<evidence type="ECO:0000313" key="3">
    <source>
        <dbReference type="Proteomes" id="UP000326838"/>
    </source>
</evidence>
<dbReference type="GO" id="GO:0005829">
    <property type="term" value="C:cytosol"/>
    <property type="evidence" value="ECO:0007669"/>
    <property type="project" value="TreeGrafter"/>
</dbReference>
<dbReference type="InterPro" id="IPR035959">
    <property type="entry name" value="RutC-like_sf"/>
</dbReference>
<dbReference type="RefSeq" id="WP_150893403.1">
    <property type="nucleotide sequence ID" value="NZ_VYUY01000010.1"/>
</dbReference>
<dbReference type="GO" id="GO:0019239">
    <property type="term" value="F:deaminase activity"/>
    <property type="evidence" value="ECO:0007669"/>
    <property type="project" value="TreeGrafter"/>
</dbReference>
<dbReference type="PANTHER" id="PTHR11803">
    <property type="entry name" value="2-IMINOBUTANOATE/2-IMINOPROPANOATE DEAMINASE RIDA"/>
    <property type="match status" value="1"/>
</dbReference>
<dbReference type="InterPro" id="IPR006175">
    <property type="entry name" value="YjgF/YER057c/UK114"/>
</dbReference>
<dbReference type="Pfam" id="PF01042">
    <property type="entry name" value="Ribonuc_L-PSP"/>
    <property type="match status" value="1"/>
</dbReference>
<keyword evidence="3" id="KW-1185">Reference proteome</keyword>
<comment type="similarity">
    <text evidence="1">Belongs to the RutC family.</text>
</comment>
<gene>
    <name evidence="2" type="ORF">F6B40_09475</name>
</gene>
<proteinExistence type="inferred from homology"/>
<dbReference type="PANTHER" id="PTHR11803:SF58">
    <property type="entry name" value="PROTEIN HMF1-RELATED"/>
    <property type="match status" value="1"/>
</dbReference>